<dbReference type="Pfam" id="PF23598">
    <property type="entry name" value="LRR_14"/>
    <property type="match status" value="1"/>
</dbReference>
<dbReference type="SUPFAM" id="SSF52058">
    <property type="entry name" value="L domain-like"/>
    <property type="match status" value="1"/>
</dbReference>
<dbReference type="InterPro" id="IPR058922">
    <property type="entry name" value="WHD_DRP"/>
</dbReference>
<keyword evidence="9" id="KW-1185">Reference proteome</keyword>
<evidence type="ECO:0000256" key="3">
    <source>
        <dbReference type="ARBA" id="ARBA00022821"/>
    </source>
</evidence>
<comment type="caution">
    <text evidence="8">The sequence shown here is derived from an EMBL/GenBank/DDBJ whole genome shotgun (WGS) entry which is preliminary data.</text>
</comment>
<dbReference type="Gene3D" id="3.80.10.10">
    <property type="entry name" value="Ribonuclease Inhibitor"/>
    <property type="match status" value="1"/>
</dbReference>
<sequence length="811" mass="93128">MVPKASFSANGLLEPLSWFELIESQRNKKSVALPDVKEGDRGVYRFINEEARQLQYVHKEFLGIKYELDSIQAFLKDADRRATDEGDTTSTKEGIKAWVKQLREASFRIEDVIDEYIIYVAQGNHQLGFIASLQKISGVIKTLVPRLRLASEIQELKLLVRGINERGRMYNFQPSLEHGSSSITRRNRNSSWLDPRLDSLFIEESDVVGFEYPREQLVGLLLNGTMSRTVISVVGMRGLGKTTLAKSVFDNQELQDISYEIVQKCEGLPLAIVAVAGLLSTKDKTIFEWKKIFKYLSFELECNPHLVKLTRILALSYDDLPHYLKSCILYFGIYLEDYSVRSSRLIIIRQWIAESFIEYEEGKAAEDVAEEYLTELIHRSLVQVSKVKYHGKVKSCTIHDMVREMIIRKMKDMSFCHIVHEVSPPVIDVITRRLALTTSSSDVQRSIEHSRTRSLYIFEASKLPEYDVSQLYAKSKLSKVLDLEGASVDYVPNHLGNLFHLRFLSLRNKKVKSIPKSIGKLQNLETLDLKETPVSDLPSEINKLTKLRYLLVCFKTASLSMVGETGVQMKKGVGSLTLLGKLYHVEADQGGVDLIIELSKLRQLRKLGLKKEMGCLESLHISAITEDEIIDLQLISSPPHLRHLHLFGRLEKLPELVPRLRYLVRLSLRFSKLKDDPLKKLKDLPYLSRFVIACDAYDGEMLHFEVGFLKLKRLFLIDLNNSNSIVIDDGALISLERIQMMHLPQLQEMPSDFHLLKKLETLHLSGMEYQFTQCIEPNEGHKYWVVKHVPFIYIKEMNGPYSHHYCIIRHT</sequence>
<evidence type="ECO:0000256" key="2">
    <source>
        <dbReference type="ARBA" id="ARBA00022741"/>
    </source>
</evidence>
<dbReference type="GO" id="GO:0043531">
    <property type="term" value="F:ADP binding"/>
    <property type="evidence" value="ECO:0007669"/>
    <property type="project" value="InterPro"/>
</dbReference>
<dbReference type="Pfam" id="PF18052">
    <property type="entry name" value="Rx_N"/>
    <property type="match status" value="1"/>
</dbReference>
<dbReference type="SUPFAM" id="SSF52540">
    <property type="entry name" value="P-loop containing nucleoside triphosphate hydrolases"/>
    <property type="match status" value="2"/>
</dbReference>
<feature type="domain" description="NB-ARC" evidence="4">
    <location>
        <begin position="212"/>
        <end position="264"/>
    </location>
</feature>
<dbReference type="Proteomes" id="UP001372338">
    <property type="component" value="Unassembled WGS sequence"/>
</dbReference>
<dbReference type="InterPro" id="IPR036388">
    <property type="entry name" value="WH-like_DNA-bd_sf"/>
</dbReference>
<evidence type="ECO:0000259" key="6">
    <source>
        <dbReference type="Pfam" id="PF23559"/>
    </source>
</evidence>
<feature type="domain" description="Disease resistance N-terminal" evidence="5">
    <location>
        <begin position="46"/>
        <end position="127"/>
    </location>
</feature>
<dbReference type="GO" id="GO:0098542">
    <property type="term" value="P:defense response to other organism"/>
    <property type="evidence" value="ECO:0007669"/>
    <property type="project" value="TreeGrafter"/>
</dbReference>
<feature type="domain" description="Disease resistance R13L4/SHOC-2-like LRR" evidence="7">
    <location>
        <begin position="453"/>
        <end position="749"/>
    </location>
</feature>
<dbReference type="Pfam" id="PF23559">
    <property type="entry name" value="WHD_DRP"/>
    <property type="match status" value="1"/>
</dbReference>
<gene>
    <name evidence="8" type="ORF">RIF29_19658</name>
</gene>
<dbReference type="AlphaFoldDB" id="A0AAN9IBL9"/>
<evidence type="ECO:0000256" key="1">
    <source>
        <dbReference type="ARBA" id="ARBA00022737"/>
    </source>
</evidence>
<dbReference type="Gene3D" id="1.20.5.4130">
    <property type="match status" value="1"/>
</dbReference>
<keyword evidence="2" id="KW-0547">Nucleotide-binding</keyword>
<dbReference type="InterPro" id="IPR038005">
    <property type="entry name" value="RX-like_CC"/>
</dbReference>
<reference evidence="8 9" key="1">
    <citation type="submission" date="2024-01" db="EMBL/GenBank/DDBJ databases">
        <title>The genomes of 5 underutilized Papilionoideae crops provide insights into root nodulation and disease resistanc.</title>
        <authorList>
            <person name="Yuan L."/>
        </authorList>
    </citation>
    <scope>NUCLEOTIDE SEQUENCE [LARGE SCALE GENOMIC DNA]</scope>
    <source>
        <strain evidence="8">ZHUSHIDOU_FW_LH</strain>
        <tissue evidence="8">Leaf</tissue>
    </source>
</reference>
<dbReference type="Gene3D" id="1.10.10.10">
    <property type="entry name" value="Winged helix-like DNA-binding domain superfamily/Winged helix DNA-binding domain"/>
    <property type="match status" value="1"/>
</dbReference>
<evidence type="ECO:0000259" key="7">
    <source>
        <dbReference type="Pfam" id="PF23598"/>
    </source>
</evidence>
<evidence type="ECO:0000259" key="5">
    <source>
        <dbReference type="Pfam" id="PF18052"/>
    </source>
</evidence>
<dbReference type="InterPro" id="IPR002182">
    <property type="entry name" value="NB-ARC"/>
</dbReference>
<accession>A0AAN9IBL9</accession>
<dbReference type="InterPro" id="IPR027417">
    <property type="entry name" value="P-loop_NTPase"/>
</dbReference>
<evidence type="ECO:0000313" key="9">
    <source>
        <dbReference type="Proteomes" id="UP001372338"/>
    </source>
</evidence>
<dbReference type="InterPro" id="IPR042197">
    <property type="entry name" value="Apaf_helical"/>
</dbReference>
<dbReference type="InterPro" id="IPR041118">
    <property type="entry name" value="Rx_N"/>
</dbReference>
<dbReference type="CDD" id="cd14798">
    <property type="entry name" value="RX-CC_like"/>
    <property type="match status" value="1"/>
</dbReference>
<dbReference type="PANTHER" id="PTHR23155">
    <property type="entry name" value="DISEASE RESISTANCE PROTEIN RP"/>
    <property type="match status" value="1"/>
</dbReference>
<organism evidence="8 9">
    <name type="scientific">Crotalaria pallida</name>
    <name type="common">Smooth rattlebox</name>
    <name type="synonym">Crotalaria striata</name>
    <dbReference type="NCBI Taxonomy" id="3830"/>
    <lineage>
        <taxon>Eukaryota</taxon>
        <taxon>Viridiplantae</taxon>
        <taxon>Streptophyta</taxon>
        <taxon>Embryophyta</taxon>
        <taxon>Tracheophyta</taxon>
        <taxon>Spermatophyta</taxon>
        <taxon>Magnoliopsida</taxon>
        <taxon>eudicotyledons</taxon>
        <taxon>Gunneridae</taxon>
        <taxon>Pentapetalae</taxon>
        <taxon>rosids</taxon>
        <taxon>fabids</taxon>
        <taxon>Fabales</taxon>
        <taxon>Fabaceae</taxon>
        <taxon>Papilionoideae</taxon>
        <taxon>50 kb inversion clade</taxon>
        <taxon>genistoids sensu lato</taxon>
        <taxon>core genistoids</taxon>
        <taxon>Crotalarieae</taxon>
        <taxon>Crotalaria</taxon>
    </lineage>
</organism>
<evidence type="ECO:0000313" key="8">
    <source>
        <dbReference type="EMBL" id="KAK7266996.1"/>
    </source>
</evidence>
<dbReference type="InterPro" id="IPR044974">
    <property type="entry name" value="Disease_R_plants"/>
</dbReference>
<dbReference type="Gene3D" id="1.10.8.430">
    <property type="entry name" value="Helical domain of apoptotic protease-activating factors"/>
    <property type="match status" value="1"/>
</dbReference>
<protein>
    <submittedName>
        <fullName evidence="8">Uncharacterized protein</fullName>
    </submittedName>
</protein>
<dbReference type="PANTHER" id="PTHR23155:SF1052">
    <property type="entry name" value="DISEASE RESISTANCE PROTEIN RPM1"/>
    <property type="match status" value="1"/>
</dbReference>
<dbReference type="PRINTS" id="PR00364">
    <property type="entry name" value="DISEASERSIST"/>
</dbReference>
<evidence type="ECO:0000259" key="4">
    <source>
        <dbReference type="Pfam" id="PF00931"/>
    </source>
</evidence>
<dbReference type="InterPro" id="IPR032675">
    <property type="entry name" value="LRR_dom_sf"/>
</dbReference>
<dbReference type="InterPro" id="IPR055414">
    <property type="entry name" value="LRR_R13L4/SHOC2-like"/>
</dbReference>
<dbReference type="FunFam" id="1.10.10.10:FF:000322">
    <property type="entry name" value="Probable disease resistance protein At1g63360"/>
    <property type="match status" value="1"/>
</dbReference>
<dbReference type="Pfam" id="PF00931">
    <property type="entry name" value="NB-ARC"/>
    <property type="match status" value="1"/>
</dbReference>
<name>A0AAN9IBL9_CROPI</name>
<feature type="domain" description="Disease resistance protein winged helix" evidence="6">
    <location>
        <begin position="333"/>
        <end position="406"/>
    </location>
</feature>
<keyword evidence="3" id="KW-0611">Plant defense</keyword>
<dbReference type="EMBL" id="JAYWIO010000004">
    <property type="protein sequence ID" value="KAK7266996.1"/>
    <property type="molecule type" value="Genomic_DNA"/>
</dbReference>
<keyword evidence="1" id="KW-0677">Repeat</keyword>
<proteinExistence type="predicted"/>